<dbReference type="InterPro" id="IPR015590">
    <property type="entry name" value="Aldehyde_DH_dom"/>
</dbReference>
<comment type="caution">
    <text evidence="8">The sequence shown here is derived from an EMBL/GenBank/DDBJ whole genome shotgun (WGS) entry which is preliminary data.</text>
</comment>
<dbReference type="PANTHER" id="PTHR43860:SF8">
    <property type="entry name" value="AMINOALDEHYDE DEHYDROGENASE 2"/>
    <property type="match status" value="1"/>
</dbReference>
<comment type="similarity">
    <text evidence="1 5">Belongs to the aldehyde dehydrogenase family.</text>
</comment>
<evidence type="ECO:0000256" key="3">
    <source>
        <dbReference type="ARBA" id="ARBA00023027"/>
    </source>
</evidence>
<dbReference type="PROSITE" id="PS00687">
    <property type="entry name" value="ALDEHYDE_DEHYDR_GLU"/>
    <property type="match status" value="1"/>
</dbReference>
<dbReference type="InterPro" id="IPR029510">
    <property type="entry name" value="Ald_DH_CS_GLU"/>
</dbReference>
<protein>
    <submittedName>
        <fullName evidence="8">Betaine aldehyde dehydrogenase, chloroplastic</fullName>
    </submittedName>
</protein>
<evidence type="ECO:0000256" key="2">
    <source>
        <dbReference type="ARBA" id="ARBA00023002"/>
    </source>
</evidence>
<organism evidence="8 9">
    <name type="scientific">Capsicum baccatum</name>
    <name type="common">Peruvian pepper</name>
    <dbReference type="NCBI Taxonomy" id="33114"/>
    <lineage>
        <taxon>Eukaryota</taxon>
        <taxon>Viridiplantae</taxon>
        <taxon>Streptophyta</taxon>
        <taxon>Embryophyta</taxon>
        <taxon>Tracheophyta</taxon>
        <taxon>Spermatophyta</taxon>
        <taxon>Magnoliopsida</taxon>
        <taxon>eudicotyledons</taxon>
        <taxon>Gunneridae</taxon>
        <taxon>Pentapetalae</taxon>
        <taxon>asterids</taxon>
        <taxon>lamiids</taxon>
        <taxon>Solanales</taxon>
        <taxon>Solanaceae</taxon>
        <taxon>Solanoideae</taxon>
        <taxon>Capsiceae</taxon>
        <taxon>Capsicum</taxon>
    </lineage>
</organism>
<feature type="active site" evidence="4">
    <location>
        <position position="155"/>
    </location>
</feature>
<dbReference type="Pfam" id="PF00171">
    <property type="entry name" value="Aldedh"/>
    <property type="match status" value="1"/>
</dbReference>
<evidence type="ECO:0000256" key="4">
    <source>
        <dbReference type="PROSITE-ProRule" id="PRU10007"/>
    </source>
</evidence>
<dbReference type="InterPro" id="IPR016163">
    <property type="entry name" value="Ald_DH_C"/>
</dbReference>
<dbReference type="Gene3D" id="3.40.309.10">
    <property type="entry name" value="Aldehyde Dehydrogenase, Chain A, domain 2"/>
    <property type="match status" value="1"/>
</dbReference>
<dbReference type="STRING" id="33114.A0A2G2VSZ5"/>
<evidence type="ECO:0000256" key="1">
    <source>
        <dbReference type="ARBA" id="ARBA00009986"/>
    </source>
</evidence>
<keyword evidence="9" id="KW-1185">Reference proteome</keyword>
<dbReference type="InterPro" id="IPR016162">
    <property type="entry name" value="Ald_DH_N"/>
</dbReference>
<accession>A0A2G2VSZ5</accession>
<sequence>MLYGKDRATGKHAETGSDMLKRNTHKNLRKLSADSLTINEIDDMVFINIDSLEDMEGHEQGDQSQKVIPSLDVGCSAVLKILELASITSLELGEICREVDLPPGTLNILARLGHKSGSSLVSHPDVDKITFIGNGLTGAKILTTAAQLVKPVTLELGGKSPIVVFDDIHELDIAVEWTLFGCFWTNGQIFSSTSHFII</sequence>
<evidence type="ECO:0000313" key="9">
    <source>
        <dbReference type="Proteomes" id="UP000224567"/>
    </source>
</evidence>
<dbReference type="InterPro" id="IPR016161">
    <property type="entry name" value="Ald_DH/histidinol_DH"/>
</dbReference>
<feature type="region of interest" description="Disordered" evidence="6">
    <location>
        <begin position="1"/>
        <end position="21"/>
    </location>
</feature>
<gene>
    <name evidence="8" type="ORF">CQW23_23810</name>
</gene>
<feature type="domain" description="Aldehyde dehydrogenase" evidence="7">
    <location>
        <begin position="65"/>
        <end position="197"/>
    </location>
</feature>
<keyword evidence="3" id="KW-0520">NAD</keyword>
<evidence type="ECO:0000256" key="6">
    <source>
        <dbReference type="SAM" id="MobiDB-lite"/>
    </source>
</evidence>
<evidence type="ECO:0000256" key="5">
    <source>
        <dbReference type="RuleBase" id="RU003345"/>
    </source>
</evidence>
<dbReference type="EMBL" id="MLFT02000010">
    <property type="protein sequence ID" value="PHT36110.1"/>
    <property type="molecule type" value="Genomic_DNA"/>
</dbReference>
<dbReference type="Proteomes" id="UP000224567">
    <property type="component" value="Unassembled WGS sequence"/>
</dbReference>
<dbReference type="GO" id="GO:0110095">
    <property type="term" value="P:cellular detoxification of aldehyde"/>
    <property type="evidence" value="ECO:0007669"/>
    <property type="project" value="UniProtKB-ARBA"/>
</dbReference>
<keyword evidence="2 5" id="KW-0560">Oxidoreductase</keyword>
<reference evidence="9" key="2">
    <citation type="journal article" date="2017" name="J. Anim. Genet.">
        <title>Multiple reference genome sequences of hot pepper reveal the massive evolution of plant disease resistance genes by retroduplication.</title>
        <authorList>
            <person name="Kim S."/>
            <person name="Park J."/>
            <person name="Yeom S.-I."/>
            <person name="Kim Y.-M."/>
            <person name="Seo E."/>
            <person name="Kim K.-T."/>
            <person name="Kim M.-S."/>
            <person name="Lee J.M."/>
            <person name="Cheong K."/>
            <person name="Shin H.-S."/>
            <person name="Kim S.-B."/>
            <person name="Han K."/>
            <person name="Lee J."/>
            <person name="Park M."/>
            <person name="Lee H.-A."/>
            <person name="Lee H.-Y."/>
            <person name="Lee Y."/>
            <person name="Oh S."/>
            <person name="Lee J.H."/>
            <person name="Choi E."/>
            <person name="Choi E."/>
            <person name="Lee S.E."/>
            <person name="Jeon J."/>
            <person name="Kim H."/>
            <person name="Choi G."/>
            <person name="Song H."/>
            <person name="Lee J."/>
            <person name="Lee S.-C."/>
            <person name="Kwon J.-K."/>
            <person name="Lee H.-Y."/>
            <person name="Koo N."/>
            <person name="Hong Y."/>
            <person name="Kim R.W."/>
            <person name="Kang W.-H."/>
            <person name="Huh J.H."/>
            <person name="Kang B.-C."/>
            <person name="Yang T.-J."/>
            <person name="Lee Y.-H."/>
            <person name="Bennetzen J.L."/>
            <person name="Choi D."/>
        </authorList>
    </citation>
    <scope>NUCLEOTIDE SEQUENCE [LARGE SCALE GENOMIC DNA]</scope>
    <source>
        <strain evidence="9">cv. PBC81</strain>
    </source>
</reference>
<name>A0A2G2VSZ5_CAPBA</name>
<dbReference type="GO" id="GO:0019145">
    <property type="term" value="F:aminobutyraldehyde dehydrogenase (NAD+) activity"/>
    <property type="evidence" value="ECO:0007669"/>
    <property type="project" value="UniProtKB-ARBA"/>
</dbReference>
<dbReference type="OrthoDB" id="1303443at2759"/>
<dbReference type="PANTHER" id="PTHR43860">
    <property type="entry name" value="BETAINE ALDEHYDE DEHYDROGENASE"/>
    <property type="match status" value="1"/>
</dbReference>
<proteinExistence type="inferred from homology"/>
<dbReference type="SUPFAM" id="SSF53720">
    <property type="entry name" value="ALDH-like"/>
    <property type="match status" value="1"/>
</dbReference>
<dbReference type="AlphaFoldDB" id="A0A2G2VSZ5"/>
<dbReference type="Gene3D" id="3.40.605.10">
    <property type="entry name" value="Aldehyde Dehydrogenase, Chain A, domain 1"/>
    <property type="match status" value="1"/>
</dbReference>
<evidence type="ECO:0000313" key="8">
    <source>
        <dbReference type="EMBL" id="PHT36110.1"/>
    </source>
</evidence>
<evidence type="ECO:0000259" key="7">
    <source>
        <dbReference type="Pfam" id="PF00171"/>
    </source>
</evidence>
<reference evidence="8 9" key="1">
    <citation type="journal article" date="2017" name="Genome Biol.">
        <title>New reference genome sequences of hot pepper reveal the massive evolution of plant disease-resistance genes by retroduplication.</title>
        <authorList>
            <person name="Kim S."/>
            <person name="Park J."/>
            <person name="Yeom S.I."/>
            <person name="Kim Y.M."/>
            <person name="Seo E."/>
            <person name="Kim K.T."/>
            <person name="Kim M.S."/>
            <person name="Lee J.M."/>
            <person name="Cheong K."/>
            <person name="Shin H.S."/>
            <person name="Kim S.B."/>
            <person name="Han K."/>
            <person name="Lee J."/>
            <person name="Park M."/>
            <person name="Lee H.A."/>
            <person name="Lee H.Y."/>
            <person name="Lee Y."/>
            <person name="Oh S."/>
            <person name="Lee J.H."/>
            <person name="Choi E."/>
            <person name="Choi E."/>
            <person name="Lee S.E."/>
            <person name="Jeon J."/>
            <person name="Kim H."/>
            <person name="Choi G."/>
            <person name="Song H."/>
            <person name="Lee J."/>
            <person name="Lee S.C."/>
            <person name="Kwon J.K."/>
            <person name="Lee H.Y."/>
            <person name="Koo N."/>
            <person name="Hong Y."/>
            <person name="Kim R.W."/>
            <person name="Kang W.H."/>
            <person name="Huh J.H."/>
            <person name="Kang B.C."/>
            <person name="Yang T.J."/>
            <person name="Lee Y.H."/>
            <person name="Bennetzen J.L."/>
            <person name="Choi D."/>
        </authorList>
    </citation>
    <scope>NUCLEOTIDE SEQUENCE [LARGE SCALE GENOMIC DNA]</scope>
    <source>
        <strain evidence="9">cv. PBC81</strain>
    </source>
</reference>